<evidence type="ECO:0000256" key="5">
    <source>
        <dbReference type="ARBA" id="ARBA00023136"/>
    </source>
</evidence>
<comment type="caution">
    <text evidence="7">The sequence shown here is derived from an EMBL/GenBank/DDBJ whole genome shotgun (WGS) entry which is preliminary data.</text>
</comment>
<keyword evidence="5 6" id="KW-0472">Membrane</keyword>
<evidence type="ECO:0008006" key="9">
    <source>
        <dbReference type="Google" id="ProtNLM"/>
    </source>
</evidence>
<dbReference type="Pfam" id="PF05255">
    <property type="entry name" value="UPF0220"/>
    <property type="match status" value="1"/>
</dbReference>
<accession>A0A0L0CL14</accession>
<comment type="similarity">
    <text evidence="2">Belongs to the UPF0220 family.</text>
</comment>
<reference evidence="7 8" key="1">
    <citation type="journal article" date="2015" name="Nat. Commun.">
        <title>Lucilia cuprina genome unlocks parasitic fly biology to underpin future interventions.</title>
        <authorList>
            <person name="Anstead C.A."/>
            <person name="Korhonen P.K."/>
            <person name="Young N.D."/>
            <person name="Hall R.S."/>
            <person name="Jex A.R."/>
            <person name="Murali S.C."/>
            <person name="Hughes D.S."/>
            <person name="Lee S.F."/>
            <person name="Perry T."/>
            <person name="Stroehlein A.J."/>
            <person name="Ansell B.R."/>
            <person name="Breugelmans B."/>
            <person name="Hofmann A."/>
            <person name="Qu J."/>
            <person name="Dugan S."/>
            <person name="Lee S.L."/>
            <person name="Chao H."/>
            <person name="Dinh H."/>
            <person name="Han Y."/>
            <person name="Doddapaneni H.V."/>
            <person name="Worley K.C."/>
            <person name="Muzny D.M."/>
            <person name="Ioannidis P."/>
            <person name="Waterhouse R.M."/>
            <person name="Zdobnov E.M."/>
            <person name="James P.J."/>
            <person name="Bagnall N.H."/>
            <person name="Kotze A.C."/>
            <person name="Gibbs R.A."/>
            <person name="Richards S."/>
            <person name="Batterham P."/>
            <person name="Gasser R.B."/>
        </authorList>
    </citation>
    <scope>NUCLEOTIDE SEQUENCE [LARGE SCALE GENOMIC DNA]</scope>
    <source>
        <strain evidence="7 8">LS</strain>
        <tissue evidence="7">Full body</tissue>
    </source>
</reference>
<evidence type="ECO:0000256" key="3">
    <source>
        <dbReference type="ARBA" id="ARBA00022692"/>
    </source>
</evidence>
<name>A0A0L0CL14_LUCCU</name>
<dbReference type="OrthoDB" id="268928at2759"/>
<evidence type="ECO:0000256" key="6">
    <source>
        <dbReference type="SAM" id="Phobius"/>
    </source>
</evidence>
<evidence type="ECO:0000256" key="1">
    <source>
        <dbReference type="ARBA" id="ARBA00004141"/>
    </source>
</evidence>
<keyword evidence="3 6" id="KW-0812">Transmembrane</keyword>
<dbReference type="STRING" id="7375.A0A0L0CL14"/>
<evidence type="ECO:0000256" key="4">
    <source>
        <dbReference type="ARBA" id="ARBA00022989"/>
    </source>
</evidence>
<dbReference type="AlphaFoldDB" id="A0A0L0CL14"/>
<evidence type="ECO:0000313" key="7">
    <source>
        <dbReference type="EMBL" id="KNC33048.1"/>
    </source>
</evidence>
<feature type="transmembrane region" description="Helical" evidence="6">
    <location>
        <begin position="122"/>
        <end position="141"/>
    </location>
</feature>
<keyword evidence="8" id="KW-1185">Reference proteome</keyword>
<protein>
    <recommendedName>
        <fullName evidence="9">Transmembrane protein 50A</fullName>
    </recommendedName>
</protein>
<proteinExistence type="inferred from homology"/>
<keyword evidence="4 6" id="KW-1133">Transmembrane helix</keyword>
<sequence length="152" mass="17085">MSILENIKYWFTSETARNKNSSLIAGLLFFAGWWTLIDAMSVDEKHQITTGQVFIGVFGTLSFFLVNTVKNSHISEDNTSESGARIAKIWLLIGFVMGFASIIAAVWVMIDDFINNPKKDSSLGVALLMQNFLILFASLTYKFGRDEEVWAE</sequence>
<dbReference type="GO" id="GO:0016020">
    <property type="term" value="C:membrane"/>
    <property type="evidence" value="ECO:0007669"/>
    <property type="project" value="UniProtKB-SubCell"/>
</dbReference>
<evidence type="ECO:0000313" key="8">
    <source>
        <dbReference type="Proteomes" id="UP000037069"/>
    </source>
</evidence>
<feature type="transmembrane region" description="Helical" evidence="6">
    <location>
        <begin position="89"/>
        <end position="110"/>
    </location>
</feature>
<evidence type="ECO:0000256" key="2">
    <source>
        <dbReference type="ARBA" id="ARBA00005335"/>
    </source>
</evidence>
<dbReference type="PANTHER" id="PTHR13180">
    <property type="entry name" value="SMALL MEMBRANE PROTEIN-RELATED"/>
    <property type="match status" value="1"/>
</dbReference>
<dbReference type="InterPro" id="IPR007919">
    <property type="entry name" value="UPF0220"/>
</dbReference>
<dbReference type="Proteomes" id="UP000037069">
    <property type="component" value="Unassembled WGS sequence"/>
</dbReference>
<dbReference type="EMBL" id="JRES01000240">
    <property type="protein sequence ID" value="KNC33048.1"/>
    <property type="molecule type" value="Genomic_DNA"/>
</dbReference>
<organism evidence="7 8">
    <name type="scientific">Lucilia cuprina</name>
    <name type="common">Green bottle fly</name>
    <name type="synonym">Australian sheep blowfly</name>
    <dbReference type="NCBI Taxonomy" id="7375"/>
    <lineage>
        <taxon>Eukaryota</taxon>
        <taxon>Metazoa</taxon>
        <taxon>Ecdysozoa</taxon>
        <taxon>Arthropoda</taxon>
        <taxon>Hexapoda</taxon>
        <taxon>Insecta</taxon>
        <taxon>Pterygota</taxon>
        <taxon>Neoptera</taxon>
        <taxon>Endopterygota</taxon>
        <taxon>Diptera</taxon>
        <taxon>Brachycera</taxon>
        <taxon>Muscomorpha</taxon>
        <taxon>Oestroidea</taxon>
        <taxon>Calliphoridae</taxon>
        <taxon>Luciliinae</taxon>
        <taxon>Lucilia</taxon>
    </lineage>
</organism>
<gene>
    <name evidence="7" type="ORF">FF38_07150</name>
</gene>
<dbReference type="OMA" id="GYVVPQK"/>
<feature type="transmembrane region" description="Helical" evidence="6">
    <location>
        <begin position="21"/>
        <end position="37"/>
    </location>
</feature>
<comment type="subcellular location">
    <subcellularLocation>
        <location evidence="1">Membrane</location>
        <topology evidence="1">Multi-pass membrane protein</topology>
    </subcellularLocation>
</comment>
<feature type="transmembrane region" description="Helical" evidence="6">
    <location>
        <begin position="49"/>
        <end position="69"/>
    </location>
</feature>